<dbReference type="InterPro" id="IPR024930">
    <property type="entry name" value="Skp_dom_sf"/>
</dbReference>
<dbReference type="PANTHER" id="PTHR35089:SF1">
    <property type="entry name" value="CHAPERONE PROTEIN SKP"/>
    <property type="match status" value="1"/>
</dbReference>
<evidence type="ECO:0000256" key="1">
    <source>
        <dbReference type="ARBA" id="ARBA00009091"/>
    </source>
</evidence>
<dbReference type="OrthoDB" id="7573898at2"/>
<feature type="coiled-coil region" evidence="3">
    <location>
        <begin position="61"/>
        <end position="88"/>
    </location>
</feature>
<keyword evidence="2 4" id="KW-0732">Signal</keyword>
<dbReference type="PANTHER" id="PTHR35089">
    <property type="entry name" value="CHAPERONE PROTEIN SKP"/>
    <property type="match status" value="1"/>
</dbReference>
<dbReference type="EMBL" id="FZQA01000002">
    <property type="protein sequence ID" value="SNT72326.1"/>
    <property type="molecule type" value="Genomic_DNA"/>
</dbReference>
<dbReference type="RefSeq" id="WP_089411830.1">
    <property type="nucleotide sequence ID" value="NZ_FZQA01000002.1"/>
</dbReference>
<name>A0A239PR09_9PROT</name>
<evidence type="ECO:0000256" key="4">
    <source>
        <dbReference type="SAM" id="SignalP"/>
    </source>
</evidence>
<dbReference type="SUPFAM" id="SSF111384">
    <property type="entry name" value="OmpH-like"/>
    <property type="match status" value="1"/>
</dbReference>
<comment type="similarity">
    <text evidence="1">Belongs to the Skp family.</text>
</comment>
<dbReference type="GO" id="GO:0051082">
    <property type="term" value="F:unfolded protein binding"/>
    <property type="evidence" value="ECO:0007669"/>
    <property type="project" value="InterPro"/>
</dbReference>
<accession>A0A239PR09</accession>
<dbReference type="Gene3D" id="3.30.910.20">
    <property type="entry name" value="Skp domain"/>
    <property type="match status" value="1"/>
</dbReference>
<proteinExistence type="inferred from homology"/>
<dbReference type="GO" id="GO:0005829">
    <property type="term" value="C:cytosol"/>
    <property type="evidence" value="ECO:0007669"/>
    <property type="project" value="TreeGrafter"/>
</dbReference>
<sequence>MKRAAFGIVGAVALAVAGLAVGTGLAPAAAQQNRAPVILIVNQAQVLAQSKAGQSIGPQLERLQEEANQELNAEVEKIVKESEDLKKQKDLMAEDVWLEKAKQLAVKQNNLPVLREVKVRELSIAEQQAINKINEKLTPILQKIVEQRGATLLLDRSAVMYAAVDTDITAEVIAELDKALTSVKVEKVSLAELQRQAQQAAAAQNKKKK</sequence>
<protein>
    <submittedName>
        <fullName evidence="5">Periplasmic chaperone for outer membrane proteins Skp</fullName>
    </submittedName>
</protein>
<evidence type="ECO:0000313" key="6">
    <source>
        <dbReference type="Proteomes" id="UP000198346"/>
    </source>
</evidence>
<organism evidence="5 6">
    <name type="scientific">Amphiplicatus metriothermophilus</name>
    <dbReference type="NCBI Taxonomy" id="1519374"/>
    <lineage>
        <taxon>Bacteria</taxon>
        <taxon>Pseudomonadati</taxon>
        <taxon>Pseudomonadota</taxon>
        <taxon>Alphaproteobacteria</taxon>
        <taxon>Parvularculales</taxon>
        <taxon>Parvularculaceae</taxon>
        <taxon>Amphiplicatus</taxon>
    </lineage>
</organism>
<dbReference type="SMART" id="SM00935">
    <property type="entry name" value="OmpH"/>
    <property type="match status" value="1"/>
</dbReference>
<feature type="signal peptide" evidence="4">
    <location>
        <begin position="1"/>
        <end position="28"/>
    </location>
</feature>
<dbReference type="GO" id="GO:0050821">
    <property type="term" value="P:protein stabilization"/>
    <property type="evidence" value="ECO:0007669"/>
    <property type="project" value="TreeGrafter"/>
</dbReference>
<dbReference type="Pfam" id="PF03938">
    <property type="entry name" value="OmpH"/>
    <property type="match status" value="1"/>
</dbReference>
<dbReference type="AlphaFoldDB" id="A0A239PR09"/>
<evidence type="ECO:0000256" key="3">
    <source>
        <dbReference type="SAM" id="Coils"/>
    </source>
</evidence>
<evidence type="ECO:0000256" key="2">
    <source>
        <dbReference type="ARBA" id="ARBA00022729"/>
    </source>
</evidence>
<dbReference type="Proteomes" id="UP000198346">
    <property type="component" value="Unassembled WGS sequence"/>
</dbReference>
<gene>
    <name evidence="5" type="ORF">SAMN06297382_1366</name>
</gene>
<reference evidence="5 6" key="1">
    <citation type="submission" date="2017-07" db="EMBL/GenBank/DDBJ databases">
        <authorList>
            <person name="Sun Z.S."/>
            <person name="Albrecht U."/>
            <person name="Echele G."/>
            <person name="Lee C.C."/>
        </authorList>
    </citation>
    <scope>NUCLEOTIDE SEQUENCE [LARGE SCALE GENOMIC DNA]</scope>
    <source>
        <strain evidence="5 6">CGMCC 1.12710</strain>
    </source>
</reference>
<feature type="chain" id="PRO_5012489638" evidence="4">
    <location>
        <begin position="29"/>
        <end position="209"/>
    </location>
</feature>
<evidence type="ECO:0000313" key="5">
    <source>
        <dbReference type="EMBL" id="SNT72326.1"/>
    </source>
</evidence>
<dbReference type="InterPro" id="IPR005632">
    <property type="entry name" value="Chaperone_Skp"/>
</dbReference>
<keyword evidence="6" id="KW-1185">Reference proteome</keyword>
<keyword evidence="3" id="KW-0175">Coiled coil</keyword>